<keyword evidence="3 8" id="KW-0694">RNA-binding</keyword>
<keyword evidence="2 8" id="KW-0699">rRNA-binding</keyword>
<dbReference type="Proteomes" id="UP000324298">
    <property type="component" value="Unassembled WGS sequence"/>
</dbReference>
<dbReference type="SUPFAM" id="SSF56047">
    <property type="entry name" value="Ribosomal protein S8"/>
    <property type="match status" value="1"/>
</dbReference>
<dbReference type="GO" id="GO:0019843">
    <property type="term" value="F:rRNA binding"/>
    <property type="evidence" value="ECO:0007669"/>
    <property type="project" value="UniProtKB-UniRule"/>
</dbReference>
<dbReference type="EMBL" id="SRSD01000010">
    <property type="protein sequence ID" value="KAA0888877.1"/>
    <property type="molecule type" value="Genomic_DNA"/>
</dbReference>
<evidence type="ECO:0000256" key="2">
    <source>
        <dbReference type="ARBA" id="ARBA00022730"/>
    </source>
</evidence>
<dbReference type="PROSITE" id="PS00053">
    <property type="entry name" value="RIBOSOMAL_S8"/>
    <property type="match status" value="1"/>
</dbReference>
<dbReference type="Gene3D" id="3.30.1370.30">
    <property type="match status" value="1"/>
</dbReference>
<evidence type="ECO:0000313" key="10">
    <source>
        <dbReference type="EMBL" id="KAA0888877.1"/>
    </source>
</evidence>
<dbReference type="PANTHER" id="PTHR11758">
    <property type="entry name" value="40S RIBOSOMAL PROTEIN S15A"/>
    <property type="match status" value="1"/>
</dbReference>
<evidence type="ECO:0000256" key="6">
    <source>
        <dbReference type="ARBA" id="ARBA00035258"/>
    </source>
</evidence>
<dbReference type="GO" id="GO:0003735">
    <property type="term" value="F:structural constituent of ribosome"/>
    <property type="evidence" value="ECO:0007669"/>
    <property type="project" value="InterPro"/>
</dbReference>
<dbReference type="OrthoDB" id="9802617at2"/>
<dbReference type="Pfam" id="PF00410">
    <property type="entry name" value="Ribosomal_S8"/>
    <property type="match status" value="1"/>
</dbReference>
<dbReference type="GO" id="GO:0006412">
    <property type="term" value="P:translation"/>
    <property type="evidence" value="ECO:0007669"/>
    <property type="project" value="UniProtKB-UniRule"/>
</dbReference>
<dbReference type="FunFam" id="3.30.1490.10:FF:000001">
    <property type="entry name" value="30S ribosomal protein S8"/>
    <property type="match status" value="1"/>
</dbReference>
<dbReference type="InterPro" id="IPR035987">
    <property type="entry name" value="Ribosomal_uS8_sf"/>
</dbReference>
<keyword evidence="11" id="KW-1185">Reference proteome</keyword>
<evidence type="ECO:0000256" key="8">
    <source>
        <dbReference type="HAMAP-Rule" id="MF_01302"/>
    </source>
</evidence>
<gene>
    <name evidence="8 10" type="primary">rpsH</name>
    <name evidence="10" type="ORF">ET418_15985</name>
</gene>
<comment type="caution">
    <text evidence="10">The sequence shown here is derived from an EMBL/GenBank/DDBJ whole genome shotgun (WGS) entry which is preliminary data.</text>
</comment>
<protein>
    <recommendedName>
        <fullName evidence="6 8">Small ribosomal subunit protein uS8</fullName>
    </recommendedName>
</protein>
<dbReference type="Gene3D" id="3.30.1490.10">
    <property type="match status" value="1"/>
</dbReference>
<accession>A0A5A9X734</accession>
<dbReference type="GO" id="GO:0005737">
    <property type="term" value="C:cytoplasm"/>
    <property type="evidence" value="ECO:0007669"/>
    <property type="project" value="UniProtKB-ARBA"/>
</dbReference>
<evidence type="ECO:0000256" key="4">
    <source>
        <dbReference type="ARBA" id="ARBA00022980"/>
    </source>
</evidence>
<comment type="similarity">
    <text evidence="1 8 9">Belongs to the universal ribosomal protein uS8 family.</text>
</comment>
<sequence length="132" mass="14519">MSMTDPIADMLTRIRNANMVKLQKVDIPSSNLKVNIANVLKQEGFIKNYKVISDNLQGVLRIYLKYIDEKDSVINEIKRVSKPGGRVYSKSEDIPVVKNGIGVAILSTSKGIITDNAARQAGVGGELICTIW</sequence>
<comment type="subunit">
    <text evidence="7 8">Part of the 30S ribosomal subunit. Contacts proteins S5 and S12.</text>
</comment>
<dbReference type="InterPro" id="IPR047863">
    <property type="entry name" value="Ribosomal_uS8_CS"/>
</dbReference>
<proteinExistence type="inferred from homology"/>
<keyword evidence="5 8" id="KW-0687">Ribonucleoprotein</keyword>
<organism evidence="10 11">
    <name type="scientific">Oryzomonas rubra</name>
    <dbReference type="NCBI Taxonomy" id="2509454"/>
    <lineage>
        <taxon>Bacteria</taxon>
        <taxon>Pseudomonadati</taxon>
        <taxon>Thermodesulfobacteriota</taxon>
        <taxon>Desulfuromonadia</taxon>
        <taxon>Geobacterales</taxon>
        <taxon>Geobacteraceae</taxon>
        <taxon>Oryzomonas</taxon>
    </lineage>
</organism>
<evidence type="ECO:0000313" key="11">
    <source>
        <dbReference type="Proteomes" id="UP000324298"/>
    </source>
</evidence>
<evidence type="ECO:0000256" key="7">
    <source>
        <dbReference type="ARBA" id="ARBA00046740"/>
    </source>
</evidence>
<evidence type="ECO:0000256" key="1">
    <source>
        <dbReference type="ARBA" id="ARBA00006471"/>
    </source>
</evidence>
<evidence type="ECO:0000256" key="9">
    <source>
        <dbReference type="RuleBase" id="RU003660"/>
    </source>
</evidence>
<dbReference type="HAMAP" id="MF_01302_B">
    <property type="entry name" value="Ribosomal_uS8_B"/>
    <property type="match status" value="1"/>
</dbReference>
<dbReference type="FunFam" id="3.30.1370.30:FF:000002">
    <property type="entry name" value="30S ribosomal protein S8"/>
    <property type="match status" value="1"/>
</dbReference>
<evidence type="ECO:0000256" key="5">
    <source>
        <dbReference type="ARBA" id="ARBA00023274"/>
    </source>
</evidence>
<dbReference type="AlphaFoldDB" id="A0A5A9X734"/>
<keyword evidence="4 8" id="KW-0689">Ribosomal protein</keyword>
<dbReference type="InterPro" id="IPR000630">
    <property type="entry name" value="Ribosomal_uS8"/>
</dbReference>
<dbReference type="RefSeq" id="WP_149309300.1">
    <property type="nucleotide sequence ID" value="NZ_SRSD01000010.1"/>
</dbReference>
<comment type="function">
    <text evidence="8">One of the primary rRNA binding proteins, it binds directly to 16S rRNA central domain where it helps coordinate assembly of the platform of the 30S subunit.</text>
</comment>
<reference evidence="10 11" key="1">
    <citation type="submission" date="2019-04" db="EMBL/GenBank/DDBJ databases">
        <title>Geobacter ruber sp. nov., ferric-reducing bacteria isolated from paddy soil.</title>
        <authorList>
            <person name="Xu Z."/>
            <person name="Masuda Y."/>
            <person name="Itoh H."/>
            <person name="Senoo K."/>
        </authorList>
    </citation>
    <scope>NUCLEOTIDE SEQUENCE [LARGE SCALE GENOMIC DNA]</scope>
    <source>
        <strain evidence="10 11">Red88</strain>
    </source>
</reference>
<name>A0A5A9X734_9BACT</name>
<dbReference type="GO" id="GO:0005840">
    <property type="term" value="C:ribosome"/>
    <property type="evidence" value="ECO:0007669"/>
    <property type="project" value="UniProtKB-KW"/>
</dbReference>
<dbReference type="NCBIfam" id="NF001109">
    <property type="entry name" value="PRK00136.1"/>
    <property type="match status" value="1"/>
</dbReference>
<evidence type="ECO:0000256" key="3">
    <source>
        <dbReference type="ARBA" id="ARBA00022884"/>
    </source>
</evidence>
<dbReference type="GO" id="GO:1990904">
    <property type="term" value="C:ribonucleoprotein complex"/>
    <property type="evidence" value="ECO:0007669"/>
    <property type="project" value="UniProtKB-KW"/>
</dbReference>